<comment type="caution">
    <text evidence="2">The sequence shown here is derived from an EMBL/GenBank/DDBJ whole genome shotgun (WGS) entry which is preliminary data.</text>
</comment>
<proteinExistence type="predicted"/>
<keyword evidence="3" id="KW-1185">Reference proteome</keyword>
<evidence type="ECO:0000313" key="2">
    <source>
        <dbReference type="EMBL" id="MBB4935536.1"/>
    </source>
</evidence>
<accession>A0A7W7W6A6</accession>
<gene>
    <name evidence="2" type="ORF">F4561_006430</name>
</gene>
<protein>
    <recommendedName>
        <fullName evidence="1">D-apionate lactonase C-terminal domain-containing protein</fullName>
    </recommendedName>
</protein>
<dbReference type="InterPro" id="IPR058789">
    <property type="entry name" value="ApnL_C"/>
</dbReference>
<dbReference type="RefSeq" id="WP_184585237.1">
    <property type="nucleotide sequence ID" value="NZ_JACHJT010000002.1"/>
</dbReference>
<dbReference type="Proteomes" id="UP000523007">
    <property type="component" value="Unassembled WGS sequence"/>
</dbReference>
<sequence>MANTEHAPVPEEPPATAVTVTVDWETTRATSRTELTTHAWTAPPLRRGTEIHDPVFAALRDLKTDYSRFLAWWAHPLLSVPELEPPDGGETSWDFTNLDMFVDDFLEATEGRPVVANIATIPTWMFDTPERVPYGEDPEEIQWNYEQGREFRDPSLTEVAEYFERIARWYLAGGFHDENGRWHGSGREHRFAYWEVLCEPDFGHEIPPETYTKLYDEVVKRLRTLDPDMRFIGLSLAMAKIDPQYFWHFLNPANHEDGIPLDAISYHLYAWPDIINPMGPEGNPPFDHWPGILFAQADGFVSQVQLLESIKHHLSPNTETHINEIGTFAPDMMNADPRVPADYWALSGAVVAYLWSQLTELGIDLVGIAEFMDYPGMIPSLTLVDWETGAPNARYWAAKLLIDNFRPGDTLVDTMVGHPEVPDGRVHARGFVSSDGRRTLLLVNKRPEPIRVTLGDPGQRGEVTMVDTSTGAEPPKSVPLAGDAGVELGGFATAVATLD</sequence>
<dbReference type="SUPFAM" id="SSF51445">
    <property type="entry name" value="(Trans)glycosidases"/>
    <property type="match status" value="1"/>
</dbReference>
<dbReference type="EMBL" id="JACHJT010000002">
    <property type="protein sequence ID" value="MBB4935536.1"/>
    <property type="molecule type" value="Genomic_DNA"/>
</dbReference>
<organism evidence="2 3">
    <name type="scientific">Lipingzhangella halophila</name>
    <dbReference type="NCBI Taxonomy" id="1783352"/>
    <lineage>
        <taxon>Bacteria</taxon>
        <taxon>Bacillati</taxon>
        <taxon>Actinomycetota</taxon>
        <taxon>Actinomycetes</taxon>
        <taxon>Streptosporangiales</taxon>
        <taxon>Nocardiopsidaceae</taxon>
        <taxon>Lipingzhangella</taxon>
    </lineage>
</organism>
<dbReference type="AlphaFoldDB" id="A0A7W7W6A6"/>
<name>A0A7W7W6A6_9ACTN</name>
<dbReference type="Pfam" id="PF25839">
    <property type="entry name" value="Apionate_lact_C"/>
    <property type="match status" value="1"/>
</dbReference>
<evidence type="ECO:0000313" key="3">
    <source>
        <dbReference type="Proteomes" id="UP000523007"/>
    </source>
</evidence>
<dbReference type="InterPro" id="IPR017853">
    <property type="entry name" value="GH"/>
</dbReference>
<dbReference type="Gene3D" id="3.20.20.80">
    <property type="entry name" value="Glycosidases"/>
    <property type="match status" value="1"/>
</dbReference>
<reference evidence="2 3" key="1">
    <citation type="submission" date="2020-08" db="EMBL/GenBank/DDBJ databases">
        <title>Sequencing the genomes of 1000 actinobacteria strains.</title>
        <authorList>
            <person name="Klenk H.-P."/>
        </authorList>
    </citation>
    <scope>NUCLEOTIDE SEQUENCE [LARGE SCALE GENOMIC DNA]</scope>
    <source>
        <strain evidence="2 3">DSM 102030</strain>
    </source>
</reference>
<evidence type="ECO:0000259" key="1">
    <source>
        <dbReference type="Pfam" id="PF25839"/>
    </source>
</evidence>
<feature type="domain" description="D-apionate lactonase C-terminal" evidence="1">
    <location>
        <begin position="424"/>
        <end position="495"/>
    </location>
</feature>